<keyword evidence="3" id="KW-1185">Reference proteome</keyword>
<reference evidence="2 3" key="1">
    <citation type="submission" date="2018-05" db="EMBL/GenBank/DDBJ databases">
        <title>Genomic Encyclopedia of Type Strains, Phase IV (KMG-IV): sequencing the most valuable type-strain genomes for metagenomic binning, comparative biology and taxonomic classification.</title>
        <authorList>
            <person name="Goeker M."/>
        </authorList>
    </citation>
    <scope>NUCLEOTIDE SEQUENCE [LARGE SCALE GENOMIC DNA]</scope>
    <source>
        <strain evidence="2 3">DSM 16791</strain>
    </source>
</reference>
<dbReference type="GO" id="GO:0003676">
    <property type="term" value="F:nucleic acid binding"/>
    <property type="evidence" value="ECO:0007669"/>
    <property type="project" value="InterPro"/>
</dbReference>
<evidence type="ECO:0000313" key="3">
    <source>
        <dbReference type="Proteomes" id="UP000246352"/>
    </source>
</evidence>
<dbReference type="CDD" id="cd17748">
    <property type="entry name" value="BRCT_DNA_ligase_like"/>
    <property type="match status" value="1"/>
</dbReference>
<dbReference type="PANTHER" id="PTHR30231:SF42">
    <property type="entry name" value="EXONUCLEASE"/>
    <property type="match status" value="1"/>
</dbReference>
<dbReference type="InterPro" id="IPR036397">
    <property type="entry name" value="RNaseH_sf"/>
</dbReference>
<dbReference type="OrthoDB" id="9808528at2"/>
<protein>
    <submittedName>
        <fullName evidence="2">DNA polymerase-3 subunit epsilon</fullName>
    </submittedName>
</protein>
<dbReference type="SUPFAM" id="SSF52113">
    <property type="entry name" value="BRCT domain"/>
    <property type="match status" value="1"/>
</dbReference>
<dbReference type="Proteomes" id="UP000246352">
    <property type="component" value="Unassembled WGS sequence"/>
</dbReference>
<dbReference type="GO" id="GO:0008408">
    <property type="term" value="F:3'-5' exonuclease activity"/>
    <property type="evidence" value="ECO:0007669"/>
    <property type="project" value="TreeGrafter"/>
</dbReference>
<dbReference type="GO" id="GO:0005829">
    <property type="term" value="C:cytosol"/>
    <property type="evidence" value="ECO:0007669"/>
    <property type="project" value="TreeGrafter"/>
</dbReference>
<evidence type="ECO:0000313" key="2">
    <source>
        <dbReference type="EMBL" id="PWV99973.1"/>
    </source>
</evidence>
<dbReference type="Gene3D" id="3.40.50.10190">
    <property type="entry name" value="BRCT domain"/>
    <property type="match status" value="1"/>
</dbReference>
<dbReference type="InterPro" id="IPR013520">
    <property type="entry name" value="Ribonucl_H"/>
</dbReference>
<name>A0A317PI02_9HYPH</name>
<gene>
    <name evidence="2" type="ORF">DFR52_103175</name>
</gene>
<dbReference type="RefSeq" id="WP_158284950.1">
    <property type="nucleotide sequence ID" value="NZ_QGTR01000003.1"/>
</dbReference>
<dbReference type="GO" id="GO:0006259">
    <property type="term" value="P:DNA metabolic process"/>
    <property type="evidence" value="ECO:0007669"/>
    <property type="project" value="UniProtKB-ARBA"/>
</dbReference>
<dbReference type="AlphaFoldDB" id="A0A317PI02"/>
<comment type="caution">
    <text evidence="2">The sequence shown here is derived from an EMBL/GenBank/DDBJ whole genome shotgun (WGS) entry which is preliminary data.</text>
</comment>
<dbReference type="SMART" id="SM00479">
    <property type="entry name" value="EXOIII"/>
    <property type="match status" value="1"/>
</dbReference>
<dbReference type="SUPFAM" id="SSF53098">
    <property type="entry name" value="Ribonuclease H-like"/>
    <property type="match status" value="1"/>
</dbReference>
<dbReference type="InterPro" id="IPR012337">
    <property type="entry name" value="RNaseH-like_sf"/>
</dbReference>
<dbReference type="Gene3D" id="3.30.420.10">
    <property type="entry name" value="Ribonuclease H-like superfamily/Ribonuclease H"/>
    <property type="match status" value="1"/>
</dbReference>
<sequence length="305" mass="32421">MIPDRRIGADVPGLDFIAIDVETANSDPGTICQVGLATFRDGRLTAGWKSLANPGCDFHHGNIAIHGIRKADVAGAMLLSDIMRNLHPALGANVLVSHSSFDRRALANASARFDLPMPDYRWIDTLSVARRAWPELKERGGYSLGKVCRFLGHDFAHHDALADAIACGHLLAIAAARTGWSIGSLITPPKPPAKRLEAASPRFPAAVRARSGDPLGHLAGEAIVFSGDLSLPREDAAGMAARAGCRVMTTVGYRTTIVVVGGDHPSMRADAEKSSKHRKAEDLAAEGYPIRIIGEGEFRSLVGGT</sequence>
<dbReference type="EMBL" id="QGTR01000003">
    <property type="protein sequence ID" value="PWV99973.1"/>
    <property type="molecule type" value="Genomic_DNA"/>
</dbReference>
<feature type="domain" description="Exonuclease" evidence="1">
    <location>
        <begin position="15"/>
        <end position="180"/>
    </location>
</feature>
<organism evidence="2 3">
    <name type="scientific">Hoeflea marina</name>
    <dbReference type="NCBI Taxonomy" id="274592"/>
    <lineage>
        <taxon>Bacteria</taxon>
        <taxon>Pseudomonadati</taxon>
        <taxon>Pseudomonadota</taxon>
        <taxon>Alphaproteobacteria</taxon>
        <taxon>Hyphomicrobiales</taxon>
        <taxon>Rhizobiaceae</taxon>
        <taxon>Hoeflea</taxon>
    </lineage>
</organism>
<dbReference type="InterPro" id="IPR036420">
    <property type="entry name" value="BRCT_dom_sf"/>
</dbReference>
<accession>A0A317PI02</accession>
<dbReference type="PANTHER" id="PTHR30231">
    <property type="entry name" value="DNA POLYMERASE III SUBUNIT EPSILON"/>
    <property type="match status" value="1"/>
</dbReference>
<dbReference type="Pfam" id="PF00929">
    <property type="entry name" value="RNase_T"/>
    <property type="match status" value="1"/>
</dbReference>
<evidence type="ECO:0000259" key="1">
    <source>
        <dbReference type="SMART" id="SM00479"/>
    </source>
</evidence>
<proteinExistence type="predicted"/>